<proteinExistence type="predicted"/>
<sequence>MKLTVDKQAAAWFKEEVGIREGAGIRIKAKIYGGSPVREGFGLAIDPIEPLNPIVTYKADNGVLFFIEDTDEWFFDGHDLNITLNEHAEPHYVYLKDGVAIN</sequence>
<dbReference type="EMBL" id="WJQR01000004">
    <property type="protein sequence ID" value="MRI81421.1"/>
    <property type="molecule type" value="Genomic_DNA"/>
</dbReference>
<dbReference type="Proteomes" id="UP000440066">
    <property type="component" value="Unassembled WGS sequence"/>
</dbReference>
<reference evidence="1 4" key="2">
    <citation type="submission" date="2019-11" db="EMBL/GenBank/DDBJ databases">
        <title>Characterisation of Fundicoccus ignavus gen. nov. sp. nov., a novel genus of the family Aerococcaceae isolated from bulk tank milk.</title>
        <authorList>
            <person name="Siebert A."/>
            <person name="Huptas C."/>
            <person name="Wenning M."/>
            <person name="Scherer S."/>
            <person name="Doll E.V."/>
        </authorList>
    </citation>
    <scope>NUCLEOTIDE SEQUENCE [LARGE SCALE GENOMIC DNA]</scope>
    <source>
        <strain evidence="1 4">DSM 109653</strain>
    </source>
</reference>
<dbReference type="Proteomes" id="UP000469870">
    <property type="component" value="Unassembled WGS sequence"/>
</dbReference>
<protein>
    <recommendedName>
        <fullName evidence="5">Iron-sulfur cluster biosynthesis protein</fullName>
    </recommendedName>
</protein>
<evidence type="ECO:0000313" key="1">
    <source>
        <dbReference type="EMBL" id="MRI81421.1"/>
    </source>
</evidence>
<name>A0A844C9M3_9LACT</name>
<evidence type="ECO:0000313" key="2">
    <source>
        <dbReference type="EMBL" id="MRJ47483.1"/>
    </source>
</evidence>
<gene>
    <name evidence="2" type="ORF">GF867_07890</name>
    <name evidence="1" type="ORF">GIY11_05260</name>
</gene>
<reference evidence="2 3" key="1">
    <citation type="submission" date="2019-11" db="EMBL/GenBank/DDBJ databases">
        <title>Characterisation of Fundicoccus ignavus gen. nov. sp. nov., a novel genus of the family Aerococcaceae from bulk tank milk.</title>
        <authorList>
            <person name="Siebert A."/>
            <person name="Huptas C."/>
            <person name="Wenning M."/>
            <person name="Scherer S."/>
            <person name="Doll E.V."/>
        </authorList>
    </citation>
    <scope>NUCLEOTIDE SEQUENCE [LARGE SCALE GENOMIC DNA]</scope>
    <source>
        <strain evidence="2 3">DSM 109652</strain>
    </source>
</reference>
<dbReference type="AlphaFoldDB" id="A0A844C9M3"/>
<evidence type="ECO:0008006" key="5">
    <source>
        <dbReference type="Google" id="ProtNLM"/>
    </source>
</evidence>
<evidence type="ECO:0000313" key="4">
    <source>
        <dbReference type="Proteomes" id="UP000469870"/>
    </source>
</evidence>
<evidence type="ECO:0000313" key="3">
    <source>
        <dbReference type="Proteomes" id="UP000440066"/>
    </source>
</evidence>
<accession>A0A844C9M3</accession>
<dbReference type="EMBL" id="WJQT01000010">
    <property type="protein sequence ID" value="MRJ47483.1"/>
    <property type="molecule type" value="Genomic_DNA"/>
</dbReference>
<organism evidence="2 3">
    <name type="scientific">Fundicoccus ignavus</name>
    <dbReference type="NCBI Taxonomy" id="2664442"/>
    <lineage>
        <taxon>Bacteria</taxon>
        <taxon>Bacillati</taxon>
        <taxon>Bacillota</taxon>
        <taxon>Bacilli</taxon>
        <taxon>Lactobacillales</taxon>
        <taxon>Aerococcaceae</taxon>
        <taxon>Fundicoccus</taxon>
    </lineage>
</organism>
<comment type="caution">
    <text evidence="2">The sequence shown here is derived from an EMBL/GenBank/DDBJ whole genome shotgun (WGS) entry which is preliminary data.</text>
</comment>
<dbReference type="RefSeq" id="WP_153832559.1">
    <property type="nucleotide sequence ID" value="NZ_WJQR01000004.1"/>
</dbReference>